<dbReference type="SUPFAM" id="SSF54427">
    <property type="entry name" value="NTF2-like"/>
    <property type="match status" value="1"/>
</dbReference>
<gene>
    <name evidence="2" type="ORF">CCHOA_05510</name>
</gene>
<dbReference type="Gene3D" id="3.10.450.50">
    <property type="match status" value="1"/>
</dbReference>
<organism evidence="2 3">
    <name type="scientific">Corynebacterium choanae</name>
    <dbReference type="NCBI Taxonomy" id="1862358"/>
    <lineage>
        <taxon>Bacteria</taxon>
        <taxon>Bacillati</taxon>
        <taxon>Actinomycetota</taxon>
        <taxon>Actinomycetes</taxon>
        <taxon>Mycobacteriales</taxon>
        <taxon>Corynebacteriaceae</taxon>
        <taxon>Corynebacterium</taxon>
    </lineage>
</organism>
<sequence>MLASTDSDRFPTECPCGSATDFQSCCGQYLAGRNAPTPEALMRSRFTAYVVGDESYVRRTWHPDTCPEDLSPPPGLKWESLTVEHVTLFPPTVTFSAAYRQDGQPGVMQERSLFTKIAGNWCYVEPLPLA</sequence>
<dbReference type="InterPro" id="IPR032710">
    <property type="entry name" value="NTF2-like_dom_sf"/>
</dbReference>
<name>A0A3G6J6Q8_9CORY</name>
<dbReference type="AlphaFoldDB" id="A0A3G6J6Q8"/>
<keyword evidence="3" id="KW-1185">Reference proteome</keyword>
<dbReference type="KEGG" id="ccho:CCHOA_05510"/>
<dbReference type="Pfam" id="PF17775">
    <property type="entry name" value="YchJ_M-like"/>
    <property type="match status" value="1"/>
</dbReference>
<feature type="domain" description="YchJ-like middle NTF2-like" evidence="1">
    <location>
        <begin position="37"/>
        <end position="125"/>
    </location>
</feature>
<dbReference type="Proteomes" id="UP000269019">
    <property type="component" value="Chromosome"/>
</dbReference>
<evidence type="ECO:0000313" key="3">
    <source>
        <dbReference type="Proteomes" id="UP000269019"/>
    </source>
</evidence>
<evidence type="ECO:0000313" key="2">
    <source>
        <dbReference type="EMBL" id="AZA13502.1"/>
    </source>
</evidence>
<proteinExistence type="predicted"/>
<accession>A0A3G6J6Q8</accession>
<reference evidence="2 3" key="1">
    <citation type="submission" date="2018-11" db="EMBL/GenBank/DDBJ databases">
        <authorList>
            <person name="Kleinhagauer T."/>
            <person name="Glaeser S.P."/>
            <person name="Spergser J."/>
            <person name="Ruckert C."/>
            <person name="Kaempfer P."/>
            <person name="Busse H.-J."/>
        </authorList>
    </citation>
    <scope>NUCLEOTIDE SEQUENCE [LARGE SCALE GENOMIC DNA]</scope>
    <source>
        <strain evidence="2 3">200CH</strain>
    </source>
</reference>
<dbReference type="RefSeq" id="WP_245992201.1">
    <property type="nucleotide sequence ID" value="NZ_CP033896.1"/>
</dbReference>
<dbReference type="InterPro" id="IPR048469">
    <property type="entry name" value="YchJ-like_M"/>
</dbReference>
<dbReference type="EMBL" id="CP033896">
    <property type="protein sequence ID" value="AZA13502.1"/>
    <property type="molecule type" value="Genomic_DNA"/>
</dbReference>
<protein>
    <recommendedName>
        <fullName evidence="1">YchJ-like middle NTF2-like domain-containing protein</fullName>
    </recommendedName>
</protein>
<evidence type="ECO:0000259" key="1">
    <source>
        <dbReference type="Pfam" id="PF17775"/>
    </source>
</evidence>